<accession>A0ABN7EBV6</accession>
<evidence type="ECO:0008006" key="8">
    <source>
        <dbReference type="Google" id="ProtNLM"/>
    </source>
</evidence>
<evidence type="ECO:0000256" key="5">
    <source>
        <dbReference type="SAM" id="Phobius"/>
    </source>
</evidence>
<dbReference type="InterPro" id="IPR030184">
    <property type="entry name" value="WAT1-related"/>
</dbReference>
<dbReference type="PANTHER" id="PTHR31218">
    <property type="entry name" value="WAT1-RELATED PROTEIN"/>
    <property type="match status" value="1"/>
</dbReference>
<keyword evidence="1 5" id="KW-0812">Transmembrane</keyword>
<sequence length="372" mass="40849">MAALQFIYAGVNLLGKAALSQGMSPLVYLSYRLGIATFHWLPLHISLKGRSEKGNFWLIFLAALFGITLNQGSTSLDYGWDPPPWRRPCRNLVPAVTFLMAAPLGLEKAGLRSSRGIAKIAGTGVCVIGAATMPSSGALTPPSRLEDHGNLHLPVGGEDWYLGCLFLLGSICCWSIWLILQVFISRTYFHPLPLVSVDMFLLRLLAESVALTFIFEPDLKAWRLGSTIEIICCIYAPNSLEYSFKEVNCVVGSLGSGVTMFVQSWCISRRGALFSAMFHPFAWSSPPSCPHSSSMRSSTWEGTLVSSVVVVAGLYLVLWGKAEEYSTRKEESLQEDEHRVQHSAAADEGRKTGLEEPLLVDGVHHDIEKRAN</sequence>
<evidence type="ECO:0000256" key="2">
    <source>
        <dbReference type="ARBA" id="ARBA00022989"/>
    </source>
</evidence>
<dbReference type="Proteomes" id="UP001189122">
    <property type="component" value="Unassembled WGS sequence"/>
</dbReference>
<comment type="caution">
    <text evidence="6">The sequence shown here is derived from an EMBL/GenBank/DDBJ whole genome shotgun (WGS) entry which is preliminary data.</text>
</comment>
<feature type="transmembrane region" description="Helical" evidence="5">
    <location>
        <begin position="160"/>
        <end position="180"/>
    </location>
</feature>
<evidence type="ECO:0000313" key="6">
    <source>
        <dbReference type="EMBL" id="CAA6675395.1"/>
    </source>
</evidence>
<evidence type="ECO:0000313" key="7">
    <source>
        <dbReference type="Proteomes" id="UP001189122"/>
    </source>
</evidence>
<feature type="transmembrane region" description="Helical" evidence="5">
    <location>
        <begin position="300"/>
        <end position="319"/>
    </location>
</feature>
<evidence type="ECO:0000256" key="1">
    <source>
        <dbReference type="ARBA" id="ARBA00022692"/>
    </source>
</evidence>
<reference evidence="7" key="1">
    <citation type="journal article" date="2020" name="Sci. Rep.">
        <title>Chromosome-scale genome assembly for the duckweed Spirodela intermedia, integrating cytogenetic maps, PacBio and Oxford Nanopore libraries.</title>
        <authorList>
            <person name="Hoang P.T.N."/>
            <person name="Fiebig A."/>
            <person name="Novak P."/>
            <person name="Macas J."/>
            <person name="Cao H.X."/>
            <person name="Stepanenko A."/>
            <person name="Chen G."/>
            <person name="Borisjuk N."/>
            <person name="Scholz U."/>
            <person name="Schubert I."/>
        </authorList>
    </citation>
    <scope>NUCLEOTIDE SEQUENCE [LARGE SCALE GENOMIC DNA]</scope>
</reference>
<dbReference type="EMBL" id="CACRZD030000300">
    <property type="protein sequence ID" value="CAA6675395.1"/>
    <property type="molecule type" value="Genomic_DNA"/>
</dbReference>
<organism evidence="6 7">
    <name type="scientific">Spirodela intermedia</name>
    <name type="common">Intermediate duckweed</name>
    <dbReference type="NCBI Taxonomy" id="51605"/>
    <lineage>
        <taxon>Eukaryota</taxon>
        <taxon>Viridiplantae</taxon>
        <taxon>Streptophyta</taxon>
        <taxon>Embryophyta</taxon>
        <taxon>Tracheophyta</taxon>
        <taxon>Spermatophyta</taxon>
        <taxon>Magnoliopsida</taxon>
        <taxon>Liliopsida</taxon>
        <taxon>Araceae</taxon>
        <taxon>Lemnoideae</taxon>
        <taxon>Spirodela</taxon>
    </lineage>
</organism>
<evidence type="ECO:0000256" key="4">
    <source>
        <dbReference type="SAM" id="MobiDB-lite"/>
    </source>
</evidence>
<gene>
    <name evidence="6" type="ORF">SI7747_UN021737</name>
</gene>
<name>A0ABN7EBV6_SPIIN</name>
<keyword evidence="7" id="KW-1185">Reference proteome</keyword>
<evidence type="ECO:0000256" key="3">
    <source>
        <dbReference type="ARBA" id="ARBA00023136"/>
    </source>
</evidence>
<keyword evidence="3 5" id="KW-0472">Membrane</keyword>
<feature type="region of interest" description="Disordered" evidence="4">
    <location>
        <begin position="329"/>
        <end position="357"/>
    </location>
</feature>
<proteinExistence type="predicted"/>
<keyword evidence="2 5" id="KW-1133">Transmembrane helix</keyword>
<protein>
    <recommendedName>
        <fullName evidence="8">WAT1-related protein</fullName>
    </recommendedName>
</protein>
<feature type="compositionally biased region" description="Basic and acidic residues" evidence="4">
    <location>
        <begin position="329"/>
        <end position="354"/>
    </location>
</feature>